<evidence type="ECO:0000256" key="6">
    <source>
        <dbReference type="SAM" id="Phobius"/>
    </source>
</evidence>
<name>A0A1V9XHF2_9ACAR</name>
<proteinExistence type="predicted"/>
<dbReference type="GO" id="GO:0004930">
    <property type="term" value="F:G protein-coupled receptor activity"/>
    <property type="evidence" value="ECO:0007669"/>
    <property type="project" value="InterPro"/>
</dbReference>
<evidence type="ECO:0000256" key="2">
    <source>
        <dbReference type="ARBA" id="ARBA00022692"/>
    </source>
</evidence>
<dbReference type="Pfam" id="PF00002">
    <property type="entry name" value="7tm_2"/>
    <property type="match status" value="1"/>
</dbReference>
<keyword evidence="9" id="KW-1185">Reference proteome</keyword>
<evidence type="ECO:0000256" key="5">
    <source>
        <dbReference type="SAM" id="MobiDB-lite"/>
    </source>
</evidence>
<evidence type="ECO:0000259" key="7">
    <source>
        <dbReference type="PROSITE" id="PS50261"/>
    </source>
</evidence>
<comment type="subcellular location">
    <subcellularLocation>
        <location evidence="1">Membrane</location>
        <topology evidence="1">Multi-pass membrane protein</topology>
    </subcellularLocation>
</comment>
<dbReference type="PANTHER" id="PTHR45902:SF5">
    <property type="entry name" value="G-PROTEIN COUPLED RECEPTORS FAMILY 2 PROFILE 2 DOMAIN-CONTAINING PROTEIN"/>
    <property type="match status" value="1"/>
</dbReference>
<dbReference type="Gene3D" id="1.20.1070.10">
    <property type="entry name" value="Rhodopsin 7-helix transmembrane proteins"/>
    <property type="match status" value="1"/>
</dbReference>
<dbReference type="InterPro" id="IPR053231">
    <property type="entry name" value="GPCR_LN-TM7"/>
</dbReference>
<accession>A0A1V9XHF2</accession>
<dbReference type="GO" id="GO:0007166">
    <property type="term" value="P:cell surface receptor signaling pathway"/>
    <property type="evidence" value="ECO:0007669"/>
    <property type="project" value="InterPro"/>
</dbReference>
<evidence type="ECO:0000256" key="1">
    <source>
        <dbReference type="ARBA" id="ARBA00004141"/>
    </source>
</evidence>
<comment type="caution">
    <text evidence="8">The sequence shown here is derived from an EMBL/GenBank/DDBJ whole genome shotgun (WGS) entry which is preliminary data.</text>
</comment>
<dbReference type="InterPro" id="IPR000832">
    <property type="entry name" value="GPCR_2_secretin-like"/>
</dbReference>
<dbReference type="PROSITE" id="PS50261">
    <property type="entry name" value="G_PROTEIN_RECEP_F2_4"/>
    <property type="match status" value="1"/>
</dbReference>
<dbReference type="InterPro" id="IPR017981">
    <property type="entry name" value="GPCR_2-like_7TM"/>
</dbReference>
<gene>
    <name evidence="8" type="ORF">BIW11_10047</name>
</gene>
<dbReference type="InParanoid" id="A0A1V9XHF2"/>
<feature type="transmembrane region" description="Helical" evidence="6">
    <location>
        <begin position="655"/>
        <end position="680"/>
    </location>
</feature>
<dbReference type="AlphaFoldDB" id="A0A1V9XHF2"/>
<dbReference type="Proteomes" id="UP000192247">
    <property type="component" value="Unassembled WGS sequence"/>
</dbReference>
<keyword evidence="3 6" id="KW-1133">Transmembrane helix</keyword>
<keyword evidence="2 6" id="KW-0812">Transmembrane</keyword>
<protein>
    <recommendedName>
        <fullName evidence="7">G-protein coupled receptors family 2 profile 2 domain-containing protein</fullName>
    </recommendedName>
</protein>
<dbReference type="SUPFAM" id="SSF81321">
    <property type="entry name" value="Family A G protein-coupled receptor-like"/>
    <property type="match status" value="1"/>
</dbReference>
<feature type="transmembrane region" description="Helical" evidence="6">
    <location>
        <begin position="723"/>
        <end position="747"/>
    </location>
</feature>
<feature type="transmembrane region" description="Helical" evidence="6">
    <location>
        <begin position="867"/>
        <end position="888"/>
    </location>
</feature>
<dbReference type="PANTHER" id="PTHR45902">
    <property type="entry name" value="LATROPHILIN RECEPTOR-LIKE PROTEIN A"/>
    <property type="match status" value="1"/>
</dbReference>
<feature type="region of interest" description="Disordered" evidence="5">
    <location>
        <begin position="941"/>
        <end position="969"/>
    </location>
</feature>
<reference evidence="8 9" key="1">
    <citation type="journal article" date="2017" name="Gigascience">
        <title>Draft genome of the honey bee ectoparasitic mite, Tropilaelaps mercedesae, is shaped by the parasitic life history.</title>
        <authorList>
            <person name="Dong X."/>
            <person name="Armstrong S.D."/>
            <person name="Xia D."/>
            <person name="Makepeace B.L."/>
            <person name="Darby A.C."/>
            <person name="Kadowaki T."/>
        </authorList>
    </citation>
    <scope>NUCLEOTIDE SEQUENCE [LARGE SCALE GENOMIC DNA]</scope>
    <source>
        <strain evidence="8">Wuxi-XJTLU</strain>
    </source>
</reference>
<organism evidence="8 9">
    <name type="scientific">Tropilaelaps mercedesae</name>
    <dbReference type="NCBI Taxonomy" id="418985"/>
    <lineage>
        <taxon>Eukaryota</taxon>
        <taxon>Metazoa</taxon>
        <taxon>Ecdysozoa</taxon>
        <taxon>Arthropoda</taxon>
        <taxon>Chelicerata</taxon>
        <taxon>Arachnida</taxon>
        <taxon>Acari</taxon>
        <taxon>Parasitiformes</taxon>
        <taxon>Mesostigmata</taxon>
        <taxon>Gamasina</taxon>
        <taxon>Dermanyssoidea</taxon>
        <taxon>Laelapidae</taxon>
        <taxon>Tropilaelaps</taxon>
    </lineage>
</organism>
<evidence type="ECO:0000313" key="9">
    <source>
        <dbReference type="Proteomes" id="UP000192247"/>
    </source>
</evidence>
<dbReference type="EMBL" id="MNPL01010738">
    <property type="protein sequence ID" value="OQR72960.1"/>
    <property type="molecule type" value="Genomic_DNA"/>
</dbReference>
<feature type="transmembrane region" description="Helical" evidence="6">
    <location>
        <begin position="894"/>
        <end position="915"/>
    </location>
</feature>
<dbReference type="GO" id="GO:0016020">
    <property type="term" value="C:membrane"/>
    <property type="evidence" value="ECO:0007669"/>
    <property type="project" value="UniProtKB-SubCell"/>
</dbReference>
<keyword evidence="4 6" id="KW-0472">Membrane</keyword>
<dbReference type="CDD" id="cd15039">
    <property type="entry name" value="7tmB3_Methuselah-like"/>
    <property type="match status" value="1"/>
</dbReference>
<feature type="domain" description="G-protein coupled receptors family 2 profile 2" evidence="7">
    <location>
        <begin position="656"/>
        <end position="916"/>
    </location>
</feature>
<feature type="transmembrane region" description="Helical" evidence="6">
    <location>
        <begin position="816"/>
        <end position="846"/>
    </location>
</feature>
<feature type="transmembrane region" description="Helical" evidence="6">
    <location>
        <begin position="768"/>
        <end position="789"/>
    </location>
</feature>
<evidence type="ECO:0000313" key="8">
    <source>
        <dbReference type="EMBL" id="OQR72960.1"/>
    </source>
</evidence>
<dbReference type="OrthoDB" id="6507840at2759"/>
<sequence length="990" mass="109987">MRSRCRLKSSSSASLASTTNTEVLLQRTLCATAITLLVIVVCGSTSSNGSRTPSLPGPVASQPFSSSLLEGFIAPSSVAFPPSTSLSAYIDYQHAHLQPQLFQQNFQSPPAPPPFLKPPQALQASHASYSLQAIQSRLSAQGQWPAGLNGQEPTLPSPVYKPSTQSALKPIEPLEAAQSGTIVFTQERTLSRVAPTLPPSISDEPISSYRNTPVEGPDIIPESLVGPQGSSFYNGVQLNAKLLNCNETCYRPKKEGKSLKSLENKFFRNNTCQCDHDCAAFGDCCPDVLTAPMMPDWSCIPAAGLATYWVKQTCRKGWNRDPQIVRGCEQQRQDALILDPFSARPVSSLTTNTSYRNLMCAVCNDDATDYAHWRIRLDYAPDNNASEFEEIKEEDLHTLRYVPDRGIWLINGREVSFVLILPRNAIQHEPPPCRSVITHCLPRLRGTDLERRCRGYQSVVHDRRTQLNYRNIDCAQCNNVPSPLVSCGYALDTISYSLNPRNMGFGILLDFGGSGRVGRKPACPFEGQEYDWFSYKCRDVFCPQPNHIYRNKICVPANQTSIDVTSDSSVDDINTPLNNKNITSERTVYSDDFLKCPRTFLNKDEFAYLSNESIFVEKYNATYKKDNYLPTRSGAYICLHAVNVTSNELAKFSVYMGYISAIGLGVSIACLILHLAVFFLLPEMRNLSGKNLACLSMSLLIAYISFIAGQVDDSVSGTSSCRAIALVTYSAFLAAFFWMNSMAFDVWRTLRLATRELRVTTGPQWKRFIFYSIYSWGMTAFIVGLSVVLEHDSDVLPPEYRPAFGKYSCWFGHRKALLIFFVAPTGCIMLLNALFFLLTALMIISSSSASASIVKDPSSSARTNYRLYSRLAIMLGLVWSTGFLAGYFDSDVLWYIFIVLNTLQGLFIFIAFSCTKKVMWYCKERLPDFLKPSVYRSSASSHSSGSGGGLSSGSTQHSALSRRSSPRSSVNYRHTAPYLIYGGNNKLDMY</sequence>
<evidence type="ECO:0000256" key="4">
    <source>
        <dbReference type="ARBA" id="ARBA00023136"/>
    </source>
</evidence>
<feature type="transmembrane region" description="Helical" evidence="6">
    <location>
        <begin position="692"/>
        <end position="711"/>
    </location>
</feature>
<evidence type="ECO:0000256" key="3">
    <source>
        <dbReference type="ARBA" id="ARBA00022989"/>
    </source>
</evidence>
<dbReference type="STRING" id="418985.A0A1V9XHF2"/>